<accession>A0A194S2H5</accession>
<organism evidence="1 2">
    <name type="scientific">Rhodotorula graminis (strain WP1)</name>
    <dbReference type="NCBI Taxonomy" id="578459"/>
    <lineage>
        <taxon>Eukaryota</taxon>
        <taxon>Fungi</taxon>
        <taxon>Dikarya</taxon>
        <taxon>Basidiomycota</taxon>
        <taxon>Pucciniomycotina</taxon>
        <taxon>Microbotryomycetes</taxon>
        <taxon>Sporidiobolales</taxon>
        <taxon>Sporidiobolaceae</taxon>
        <taxon>Rhodotorula</taxon>
    </lineage>
</organism>
<evidence type="ECO:0000313" key="1">
    <source>
        <dbReference type="EMBL" id="KPV74797.1"/>
    </source>
</evidence>
<dbReference type="GeneID" id="28979428"/>
<gene>
    <name evidence="1" type="ORF">RHOBADRAFT_66487</name>
</gene>
<dbReference type="OrthoDB" id="1920326at2759"/>
<evidence type="ECO:0000313" key="2">
    <source>
        <dbReference type="Proteomes" id="UP000053890"/>
    </source>
</evidence>
<reference evidence="1 2" key="1">
    <citation type="journal article" date="2015" name="Front. Microbiol.">
        <title>Genome sequence of the plant growth promoting endophytic yeast Rhodotorula graminis WP1.</title>
        <authorList>
            <person name="Firrincieli A."/>
            <person name="Otillar R."/>
            <person name="Salamov A."/>
            <person name="Schmutz J."/>
            <person name="Khan Z."/>
            <person name="Redman R.S."/>
            <person name="Fleck N.D."/>
            <person name="Lindquist E."/>
            <person name="Grigoriev I.V."/>
            <person name="Doty S.L."/>
        </authorList>
    </citation>
    <scope>NUCLEOTIDE SEQUENCE [LARGE SCALE GENOMIC DNA]</scope>
    <source>
        <strain evidence="1 2">WP1</strain>
    </source>
</reference>
<proteinExistence type="predicted"/>
<dbReference type="RefSeq" id="XP_018270846.1">
    <property type="nucleotide sequence ID" value="XM_018418981.1"/>
</dbReference>
<protein>
    <submittedName>
        <fullName evidence="1">Uncharacterized protein</fullName>
    </submittedName>
</protein>
<dbReference type="EMBL" id="KQ474079">
    <property type="protein sequence ID" value="KPV74797.1"/>
    <property type="molecule type" value="Genomic_DNA"/>
</dbReference>
<sequence>MTARMSASSAPLKPVSAAWNVLSAVAKLRQRGVEVEWDVPRLVALVDEVAGGSAKKSMLREHGELLEELRAGAAAAATAVAAA</sequence>
<name>A0A194S2H5_RHOGW</name>
<keyword evidence="2" id="KW-1185">Reference proteome</keyword>
<dbReference type="AlphaFoldDB" id="A0A194S2H5"/>
<dbReference type="Proteomes" id="UP000053890">
    <property type="component" value="Unassembled WGS sequence"/>
</dbReference>
<dbReference type="STRING" id="578459.A0A194S2H5"/>